<name>A0AAD4SS99_9MAGN</name>
<evidence type="ECO:0000313" key="4">
    <source>
        <dbReference type="Proteomes" id="UP001202328"/>
    </source>
</evidence>
<dbReference type="PANTHER" id="PTHR33286:SF1">
    <property type="entry name" value="OS01G0800600 PROTEIN"/>
    <property type="match status" value="1"/>
</dbReference>
<dbReference type="PANTHER" id="PTHR33286">
    <property type="entry name" value="BIFUNCTIONAL INHIBITOR/LIPID-TRANSFER PROTEIN/SEED STORAGE 2S ALBUMIN SUPERFAMILY PROTEIN"/>
    <property type="match status" value="1"/>
</dbReference>
<dbReference type="SUPFAM" id="SSF47699">
    <property type="entry name" value="Bifunctional inhibitor/lipid-transfer protein/seed storage 2S albumin"/>
    <property type="match status" value="1"/>
</dbReference>
<feature type="chain" id="PRO_5041938002" description="Bifunctional inhibitor/plant lipid transfer protein/seed storage helical domain-containing protein" evidence="1">
    <location>
        <begin position="28"/>
        <end position="126"/>
    </location>
</feature>
<evidence type="ECO:0000259" key="2">
    <source>
        <dbReference type="Pfam" id="PF14368"/>
    </source>
</evidence>
<comment type="caution">
    <text evidence="3">The sequence shown here is derived from an EMBL/GenBank/DDBJ whole genome shotgun (WGS) entry which is preliminary data.</text>
</comment>
<dbReference type="Proteomes" id="UP001202328">
    <property type="component" value="Unassembled WGS sequence"/>
</dbReference>
<organism evidence="3 4">
    <name type="scientific">Papaver atlanticum</name>
    <dbReference type="NCBI Taxonomy" id="357466"/>
    <lineage>
        <taxon>Eukaryota</taxon>
        <taxon>Viridiplantae</taxon>
        <taxon>Streptophyta</taxon>
        <taxon>Embryophyta</taxon>
        <taxon>Tracheophyta</taxon>
        <taxon>Spermatophyta</taxon>
        <taxon>Magnoliopsida</taxon>
        <taxon>Ranunculales</taxon>
        <taxon>Papaveraceae</taxon>
        <taxon>Papaveroideae</taxon>
        <taxon>Papaver</taxon>
    </lineage>
</organism>
<dbReference type="Pfam" id="PF14368">
    <property type="entry name" value="LTP_2"/>
    <property type="match status" value="1"/>
</dbReference>
<feature type="signal peptide" evidence="1">
    <location>
        <begin position="1"/>
        <end position="27"/>
    </location>
</feature>
<proteinExistence type="predicted"/>
<dbReference type="AlphaFoldDB" id="A0AAD4SS99"/>
<dbReference type="EMBL" id="JAJJMB010008995">
    <property type="protein sequence ID" value="KAI3917315.1"/>
    <property type="molecule type" value="Genomic_DNA"/>
</dbReference>
<protein>
    <recommendedName>
        <fullName evidence="2">Bifunctional inhibitor/plant lipid transfer protein/seed storage helical domain-containing protein</fullName>
    </recommendedName>
</protein>
<evidence type="ECO:0000256" key="1">
    <source>
        <dbReference type="SAM" id="SignalP"/>
    </source>
</evidence>
<gene>
    <name evidence="3" type="ORF">MKW98_027234</name>
</gene>
<feature type="domain" description="Bifunctional inhibitor/plant lipid transfer protein/seed storage helical" evidence="2">
    <location>
        <begin position="18"/>
        <end position="97"/>
    </location>
</feature>
<keyword evidence="4" id="KW-1185">Reference proteome</keyword>
<dbReference type="InterPro" id="IPR036312">
    <property type="entry name" value="Bifun_inhib/LTP/seed_sf"/>
</dbReference>
<sequence>MEAVISEICRSSLVLVLLVSTSTSTSAANALSGRNVPGCEDETKALVDLCARYVLKTGPNIRPAKNCCALVREVDVNCICTYATKEVAKLISMRKVFLCYFYLWQKSSSHKKNVEVLVQQLSRWEG</sequence>
<accession>A0AAD4SS99</accession>
<keyword evidence="1" id="KW-0732">Signal</keyword>
<evidence type="ECO:0000313" key="3">
    <source>
        <dbReference type="EMBL" id="KAI3917315.1"/>
    </source>
</evidence>
<dbReference type="InterPro" id="IPR016140">
    <property type="entry name" value="Bifunc_inhib/LTP/seed_store"/>
</dbReference>
<reference evidence="3" key="1">
    <citation type="submission" date="2022-04" db="EMBL/GenBank/DDBJ databases">
        <title>A functionally conserved STORR gene fusion in Papaver species that diverged 16.8 million years ago.</title>
        <authorList>
            <person name="Catania T."/>
        </authorList>
    </citation>
    <scope>NUCLEOTIDE SEQUENCE</scope>
    <source>
        <strain evidence="3">S-188037</strain>
    </source>
</reference>
<dbReference type="Gene3D" id="1.10.110.10">
    <property type="entry name" value="Plant lipid-transfer and hydrophobic proteins"/>
    <property type="match status" value="1"/>
</dbReference>